<keyword evidence="4" id="KW-1185">Reference proteome</keyword>
<keyword evidence="2" id="KW-0732">Signal</keyword>
<accession>A0A6A5FK08</accession>
<dbReference type="Proteomes" id="UP000465112">
    <property type="component" value="Chromosome 5"/>
</dbReference>
<keyword evidence="1" id="KW-1133">Transmembrane helix</keyword>
<reference evidence="3 4" key="1">
    <citation type="submission" date="2019-06" db="EMBL/GenBank/DDBJ databases">
        <title>A chromosome-scale genome assembly of the European perch, Perca fluviatilis.</title>
        <authorList>
            <person name="Roques C."/>
            <person name="Zahm M."/>
            <person name="Cabau C."/>
            <person name="Klopp C."/>
            <person name="Bouchez O."/>
            <person name="Donnadieu C."/>
            <person name="Kuhl H."/>
            <person name="Gislard M."/>
            <person name="Guendouz S."/>
            <person name="Journot L."/>
            <person name="Haffray P."/>
            <person name="Bestin A."/>
            <person name="Morvezen R."/>
            <person name="Feron R."/>
            <person name="Wen M."/>
            <person name="Jouanno E."/>
            <person name="Herpin A."/>
            <person name="Schartl M."/>
            <person name="Postlethwait J."/>
            <person name="Schaerlinger B."/>
            <person name="Chardard D."/>
            <person name="Lecocq T."/>
            <person name="Poncet C."/>
            <person name="Jaffrelo L."/>
            <person name="Lampietro C."/>
            <person name="Guiguen Y."/>
        </authorList>
    </citation>
    <scope>NUCLEOTIDE SEQUENCE [LARGE SCALE GENOMIC DNA]</scope>
    <source>
        <tissue evidence="3">Blood</tissue>
    </source>
</reference>
<dbReference type="EMBL" id="VHII01000005">
    <property type="protein sequence ID" value="KAF1390603.1"/>
    <property type="molecule type" value="Genomic_DNA"/>
</dbReference>
<evidence type="ECO:0000313" key="4">
    <source>
        <dbReference type="Proteomes" id="UP000465112"/>
    </source>
</evidence>
<evidence type="ECO:0008006" key="5">
    <source>
        <dbReference type="Google" id="ProtNLM"/>
    </source>
</evidence>
<feature type="transmembrane region" description="Helical" evidence="1">
    <location>
        <begin position="78"/>
        <end position="97"/>
    </location>
</feature>
<evidence type="ECO:0000256" key="1">
    <source>
        <dbReference type="SAM" id="Phobius"/>
    </source>
</evidence>
<evidence type="ECO:0000313" key="3">
    <source>
        <dbReference type="EMBL" id="KAF1390603.1"/>
    </source>
</evidence>
<organism evidence="3 4">
    <name type="scientific">Perca fluviatilis</name>
    <name type="common">European perch</name>
    <dbReference type="NCBI Taxonomy" id="8168"/>
    <lineage>
        <taxon>Eukaryota</taxon>
        <taxon>Metazoa</taxon>
        <taxon>Chordata</taxon>
        <taxon>Craniata</taxon>
        <taxon>Vertebrata</taxon>
        <taxon>Euteleostomi</taxon>
        <taxon>Actinopterygii</taxon>
        <taxon>Neopterygii</taxon>
        <taxon>Teleostei</taxon>
        <taxon>Neoteleostei</taxon>
        <taxon>Acanthomorphata</taxon>
        <taxon>Eupercaria</taxon>
        <taxon>Perciformes</taxon>
        <taxon>Percoidei</taxon>
        <taxon>Percidae</taxon>
        <taxon>Percinae</taxon>
        <taxon>Perca</taxon>
    </lineage>
</organism>
<proteinExistence type="predicted"/>
<sequence>MAFLLTASTIFTIVSNQSNCFTMCCTFVVLCCHLVNESNLPACFCSFNTAAICKKKKNYNNLKKSLSLRKYSSAYHDFRFIFFFSCMLLLSPNLILLH</sequence>
<keyword evidence="1" id="KW-0472">Membrane</keyword>
<dbReference type="AlphaFoldDB" id="A0A6A5FK08"/>
<name>A0A6A5FK08_PERFL</name>
<feature type="signal peptide" evidence="2">
    <location>
        <begin position="1"/>
        <end position="20"/>
    </location>
</feature>
<feature type="chain" id="PRO_5025633159" description="Secreted protein" evidence="2">
    <location>
        <begin position="21"/>
        <end position="98"/>
    </location>
</feature>
<evidence type="ECO:0000256" key="2">
    <source>
        <dbReference type="SAM" id="SignalP"/>
    </source>
</evidence>
<protein>
    <recommendedName>
        <fullName evidence="5">Secreted protein</fullName>
    </recommendedName>
</protein>
<keyword evidence="1" id="KW-0812">Transmembrane</keyword>
<comment type="caution">
    <text evidence="3">The sequence shown here is derived from an EMBL/GenBank/DDBJ whole genome shotgun (WGS) entry which is preliminary data.</text>
</comment>
<gene>
    <name evidence="3" type="ORF">PFLUV_G00059740</name>
</gene>